<proteinExistence type="predicted"/>
<keyword evidence="2" id="KW-0472">Membrane</keyword>
<dbReference type="EMBL" id="JAUFPN010000218">
    <property type="protein sequence ID" value="MDN3568428.1"/>
    <property type="molecule type" value="Genomic_DNA"/>
</dbReference>
<feature type="region of interest" description="Disordered" evidence="1">
    <location>
        <begin position="1"/>
        <end position="31"/>
    </location>
</feature>
<keyword evidence="4" id="KW-1185">Reference proteome</keyword>
<accession>A0ABT8AFF1</accession>
<name>A0ABT8AFF1_9PROT</name>
<evidence type="ECO:0000256" key="1">
    <source>
        <dbReference type="SAM" id="MobiDB-lite"/>
    </source>
</evidence>
<keyword evidence="2" id="KW-0812">Transmembrane</keyword>
<sequence>MATTTVQAPPAPAQTREIDTAATERAASEAESKAAAKVRKVAGTTEARIAERDAESVRKLREREVSIELRRKEIEVARLEREAKAAAKETRRNARAKRRNDKRKARLDRLNAAALRVYLFIAGNMPSVYSSLIYGMS</sequence>
<comment type="caution">
    <text evidence="3">The sequence shown here is derived from an EMBL/GenBank/DDBJ whole genome shotgun (WGS) entry which is preliminary data.</text>
</comment>
<evidence type="ECO:0000313" key="3">
    <source>
        <dbReference type="EMBL" id="MDN3568428.1"/>
    </source>
</evidence>
<dbReference type="Proteomes" id="UP001529369">
    <property type="component" value="Unassembled WGS sequence"/>
</dbReference>
<dbReference type="RefSeq" id="WP_290320540.1">
    <property type="nucleotide sequence ID" value="NZ_JAUFPN010000218.1"/>
</dbReference>
<feature type="compositionally biased region" description="Basic residues" evidence="1">
    <location>
        <begin position="93"/>
        <end position="104"/>
    </location>
</feature>
<protein>
    <submittedName>
        <fullName evidence="3">Uncharacterized protein</fullName>
    </submittedName>
</protein>
<feature type="transmembrane region" description="Helical" evidence="2">
    <location>
        <begin position="113"/>
        <end position="134"/>
    </location>
</feature>
<feature type="region of interest" description="Disordered" evidence="1">
    <location>
        <begin position="83"/>
        <end position="104"/>
    </location>
</feature>
<feature type="non-terminal residue" evidence="3">
    <location>
        <position position="137"/>
    </location>
</feature>
<feature type="compositionally biased region" description="Basic and acidic residues" evidence="1">
    <location>
        <begin position="83"/>
        <end position="92"/>
    </location>
</feature>
<gene>
    <name evidence="3" type="ORF">QWZ14_28955</name>
</gene>
<keyword evidence="2" id="KW-1133">Transmembrane helix</keyword>
<evidence type="ECO:0000256" key="2">
    <source>
        <dbReference type="SAM" id="Phobius"/>
    </source>
</evidence>
<evidence type="ECO:0000313" key="4">
    <source>
        <dbReference type="Proteomes" id="UP001529369"/>
    </source>
</evidence>
<reference evidence="4" key="1">
    <citation type="journal article" date="2019" name="Int. J. Syst. Evol. Microbiol.">
        <title>The Global Catalogue of Microorganisms (GCM) 10K type strain sequencing project: providing services to taxonomists for standard genome sequencing and annotation.</title>
        <authorList>
            <consortium name="The Broad Institute Genomics Platform"/>
            <consortium name="The Broad Institute Genome Sequencing Center for Infectious Disease"/>
            <person name="Wu L."/>
            <person name="Ma J."/>
        </authorList>
    </citation>
    <scope>NUCLEOTIDE SEQUENCE [LARGE SCALE GENOMIC DNA]</scope>
    <source>
        <strain evidence="4">CECT 7131</strain>
    </source>
</reference>
<organism evidence="3 4">
    <name type="scientific">Paeniroseomonas aquatica</name>
    <dbReference type="NCBI Taxonomy" id="373043"/>
    <lineage>
        <taxon>Bacteria</taxon>
        <taxon>Pseudomonadati</taxon>
        <taxon>Pseudomonadota</taxon>
        <taxon>Alphaproteobacteria</taxon>
        <taxon>Acetobacterales</taxon>
        <taxon>Acetobacteraceae</taxon>
        <taxon>Paeniroseomonas</taxon>
    </lineage>
</organism>